<evidence type="ECO:0000313" key="1">
    <source>
        <dbReference type="EMBL" id="RNG26220.1"/>
    </source>
</evidence>
<accession>A0A3M8W9K0</accession>
<dbReference type="Proteomes" id="UP000275401">
    <property type="component" value="Unassembled WGS sequence"/>
</dbReference>
<keyword evidence="2" id="KW-1185">Reference proteome</keyword>
<evidence type="ECO:0000313" key="2">
    <source>
        <dbReference type="Proteomes" id="UP000275401"/>
    </source>
</evidence>
<proteinExistence type="predicted"/>
<gene>
    <name evidence="1" type="ORF">EEJ42_15555</name>
</gene>
<name>A0A3M8W9K0_9ACTN</name>
<dbReference type="AlphaFoldDB" id="A0A3M8W9K0"/>
<dbReference type="RefSeq" id="WP_123100529.1">
    <property type="nucleotide sequence ID" value="NZ_RIBZ01000203.1"/>
</dbReference>
<dbReference type="InterPro" id="IPR045728">
    <property type="entry name" value="DUF6082"/>
</dbReference>
<dbReference type="Pfam" id="PF19560">
    <property type="entry name" value="DUF6082"/>
    <property type="match status" value="1"/>
</dbReference>
<sequence>MNIAYAILVVAAVGVALIVQRQLHQRQRNEAIVAQIHHDWLTHLTNRPHLAKLWMPEWMDEEVDEKKFVELINANQQACALALRDRLGLARGKRLDFMTKTFMEKEVGRGYWAACGGYREEEATGDRSAKRFSRSMRKAFNARLDTGPESV</sequence>
<reference evidence="1 2" key="1">
    <citation type="submission" date="2018-11" db="EMBL/GenBank/DDBJ databases">
        <title>The Potential of Streptomyces as Biocontrol Agents against the Tomato grey mould, Botrytis cinerea (Gray mold) Frontiers in Microbiology.</title>
        <authorList>
            <person name="Li D."/>
        </authorList>
    </citation>
    <scope>NUCLEOTIDE SEQUENCE [LARGE SCALE GENOMIC DNA]</scope>
    <source>
        <strain evidence="1 2">NEAU-LD23</strain>
    </source>
</reference>
<protein>
    <submittedName>
        <fullName evidence="1">Uncharacterized protein</fullName>
    </submittedName>
</protein>
<dbReference type="EMBL" id="RIBZ01000203">
    <property type="protein sequence ID" value="RNG26220.1"/>
    <property type="molecule type" value="Genomic_DNA"/>
</dbReference>
<comment type="caution">
    <text evidence="1">The sequence shown here is derived from an EMBL/GenBank/DDBJ whole genome shotgun (WGS) entry which is preliminary data.</text>
</comment>
<organism evidence="1 2">
    <name type="scientific">Streptomyces botrytidirepellens</name>
    <dbReference type="NCBI Taxonomy" id="2486417"/>
    <lineage>
        <taxon>Bacteria</taxon>
        <taxon>Bacillati</taxon>
        <taxon>Actinomycetota</taxon>
        <taxon>Actinomycetes</taxon>
        <taxon>Kitasatosporales</taxon>
        <taxon>Streptomycetaceae</taxon>
        <taxon>Streptomyces</taxon>
    </lineage>
</organism>